<dbReference type="EC" id="2.1.2.2" evidence="2"/>
<proteinExistence type="inferred from homology"/>
<accession>A0A644UH70</accession>
<evidence type="ECO:0000256" key="1">
    <source>
        <dbReference type="ARBA" id="ARBA00005054"/>
    </source>
</evidence>
<comment type="similarity">
    <text evidence="5">Belongs to the GART family.</text>
</comment>
<evidence type="ECO:0000313" key="10">
    <source>
        <dbReference type="EMBL" id="MPL78325.1"/>
    </source>
</evidence>
<evidence type="ECO:0000256" key="4">
    <source>
        <dbReference type="ARBA" id="ARBA00022755"/>
    </source>
</evidence>
<name>A0A644UH70_9ZZZZ</name>
<evidence type="ECO:0000256" key="3">
    <source>
        <dbReference type="ARBA" id="ARBA00022679"/>
    </source>
</evidence>
<dbReference type="InterPro" id="IPR002376">
    <property type="entry name" value="Formyl_transf_N"/>
</dbReference>
<gene>
    <name evidence="10" type="primary">purN_12</name>
    <name evidence="10" type="ORF">SDC9_24189</name>
</gene>
<dbReference type="HAMAP" id="MF_01930">
    <property type="entry name" value="PurN"/>
    <property type="match status" value="1"/>
</dbReference>
<evidence type="ECO:0000256" key="6">
    <source>
        <dbReference type="ARBA" id="ARBA00041324"/>
    </source>
</evidence>
<dbReference type="PROSITE" id="PS00373">
    <property type="entry name" value="GART"/>
    <property type="match status" value="1"/>
</dbReference>
<dbReference type="InterPro" id="IPR004607">
    <property type="entry name" value="GART"/>
</dbReference>
<keyword evidence="4" id="KW-0658">Purine biosynthesis</keyword>
<comment type="catalytic activity">
    <reaction evidence="8">
        <text>N(1)-(5-phospho-beta-D-ribosyl)glycinamide + (6R)-10-formyltetrahydrofolate = N(2)-formyl-N(1)-(5-phospho-beta-D-ribosyl)glycinamide + (6S)-5,6,7,8-tetrahydrofolate + H(+)</text>
        <dbReference type="Rhea" id="RHEA:15053"/>
        <dbReference type="ChEBI" id="CHEBI:15378"/>
        <dbReference type="ChEBI" id="CHEBI:57453"/>
        <dbReference type="ChEBI" id="CHEBI:143788"/>
        <dbReference type="ChEBI" id="CHEBI:147286"/>
        <dbReference type="ChEBI" id="CHEBI:195366"/>
        <dbReference type="EC" id="2.1.2.2"/>
    </reaction>
</comment>
<comment type="pathway">
    <text evidence="1">Purine metabolism; IMP biosynthesis via de novo pathway; N(2)-formyl-N(1)-(5-phospho-D-ribosyl)glycinamide from N(1)-(5-phospho-D-ribosyl)glycinamide (10-formyl THF route): step 1/1.</text>
</comment>
<evidence type="ECO:0000256" key="5">
    <source>
        <dbReference type="ARBA" id="ARBA00038440"/>
    </source>
</evidence>
<evidence type="ECO:0000256" key="7">
    <source>
        <dbReference type="ARBA" id="ARBA00041682"/>
    </source>
</evidence>
<dbReference type="UniPathway" id="UPA00074">
    <property type="reaction ID" value="UER00126"/>
</dbReference>
<organism evidence="10">
    <name type="scientific">bioreactor metagenome</name>
    <dbReference type="NCBI Taxonomy" id="1076179"/>
    <lineage>
        <taxon>unclassified sequences</taxon>
        <taxon>metagenomes</taxon>
        <taxon>ecological metagenomes</taxon>
    </lineage>
</organism>
<evidence type="ECO:0000259" key="9">
    <source>
        <dbReference type="Pfam" id="PF00551"/>
    </source>
</evidence>
<dbReference type="PANTHER" id="PTHR43369:SF2">
    <property type="entry name" value="PHOSPHORIBOSYLGLYCINAMIDE FORMYLTRANSFERASE"/>
    <property type="match status" value="1"/>
</dbReference>
<dbReference type="InterPro" id="IPR036477">
    <property type="entry name" value="Formyl_transf_N_sf"/>
</dbReference>
<evidence type="ECO:0000256" key="2">
    <source>
        <dbReference type="ARBA" id="ARBA00012254"/>
    </source>
</evidence>
<reference evidence="10" key="1">
    <citation type="submission" date="2019-08" db="EMBL/GenBank/DDBJ databases">
        <authorList>
            <person name="Kucharzyk K."/>
            <person name="Murdoch R.W."/>
            <person name="Higgins S."/>
            <person name="Loffler F."/>
        </authorList>
    </citation>
    <scope>NUCLEOTIDE SEQUENCE</scope>
</reference>
<evidence type="ECO:0000256" key="8">
    <source>
        <dbReference type="ARBA" id="ARBA00047664"/>
    </source>
</evidence>
<dbReference type="EMBL" id="VSSQ01000115">
    <property type="protein sequence ID" value="MPL78325.1"/>
    <property type="molecule type" value="Genomic_DNA"/>
</dbReference>
<dbReference type="GO" id="GO:0005829">
    <property type="term" value="C:cytosol"/>
    <property type="evidence" value="ECO:0007669"/>
    <property type="project" value="TreeGrafter"/>
</dbReference>
<dbReference type="InterPro" id="IPR001555">
    <property type="entry name" value="GART_AS"/>
</dbReference>
<dbReference type="AlphaFoldDB" id="A0A644UH70"/>
<dbReference type="PANTHER" id="PTHR43369">
    <property type="entry name" value="PHOSPHORIBOSYLGLYCINAMIDE FORMYLTRANSFERASE"/>
    <property type="match status" value="1"/>
</dbReference>
<dbReference type="GO" id="GO:0006189">
    <property type="term" value="P:'de novo' IMP biosynthetic process"/>
    <property type="evidence" value="ECO:0007669"/>
    <property type="project" value="UniProtKB-UniPathway"/>
</dbReference>
<protein>
    <recommendedName>
        <fullName evidence="2">phosphoribosylglycinamide formyltransferase 1</fullName>
        <ecNumber evidence="2">2.1.2.2</ecNumber>
    </recommendedName>
    <alternativeName>
        <fullName evidence="7">5'-phosphoribosylglycinamide transformylase</fullName>
    </alternativeName>
    <alternativeName>
        <fullName evidence="6">GAR transformylase</fullName>
    </alternativeName>
</protein>
<keyword evidence="3 10" id="KW-0808">Transferase</keyword>
<dbReference type="Pfam" id="PF00551">
    <property type="entry name" value="Formyl_trans_N"/>
    <property type="match status" value="1"/>
</dbReference>
<comment type="caution">
    <text evidence="10">The sequence shown here is derived from an EMBL/GenBank/DDBJ whole genome shotgun (WGS) entry which is preliminary data.</text>
</comment>
<dbReference type="GO" id="GO:0004644">
    <property type="term" value="F:phosphoribosylglycinamide formyltransferase activity"/>
    <property type="evidence" value="ECO:0007669"/>
    <property type="project" value="UniProtKB-EC"/>
</dbReference>
<sequence length="199" mass="22555">MCQINIAIFASGSGTNAENLIKHFSNSKYIKVVLILSNKNDALVLEKARNLNVPSYTFSPFELNDTMLVDSVLDKYKVDSLILAGFLLKIPNRIIERYRDQIINIHPSLLPKYGGKGMYGLKVHKAVIDACERESGITIHLVDEVYDNGKILFQSICYVNEDETPDTLASKIHLLEYRYFPETVENYLLSFKKGNSDSE</sequence>
<feature type="domain" description="Formyl transferase N-terminal" evidence="9">
    <location>
        <begin position="5"/>
        <end position="184"/>
    </location>
</feature>
<dbReference type="CDD" id="cd08645">
    <property type="entry name" value="FMT_core_GART"/>
    <property type="match status" value="1"/>
</dbReference>
<dbReference type="SUPFAM" id="SSF53328">
    <property type="entry name" value="Formyltransferase"/>
    <property type="match status" value="1"/>
</dbReference>
<dbReference type="Gene3D" id="3.40.50.170">
    <property type="entry name" value="Formyl transferase, N-terminal domain"/>
    <property type="match status" value="1"/>
</dbReference>